<feature type="binding site" evidence="10">
    <location>
        <position position="167"/>
    </location>
    <ligand>
        <name>4-amino-2-methyl-5-(diphosphooxymethyl)pyrimidine</name>
        <dbReference type="ChEBI" id="CHEBI:57841"/>
    </ligand>
</feature>
<dbReference type="GO" id="GO:0005737">
    <property type="term" value="C:cytoplasm"/>
    <property type="evidence" value="ECO:0007669"/>
    <property type="project" value="TreeGrafter"/>
</dbReference>
<feature type="compositionally biased region" description="Polar residues" evidence="13">
    <location>
        <begin position="1"/>
        <end position="22"/>
    </location>
</feature>
<dbReference type="HAMAP" id="MF_00097">
    <property type="entry name" value="TMP_synthase"/>
    <property type="match status" value="1"/>
</dbReference>
<dbReference type="PANTHER" id="PTHR20857:SF23">
    <property type="entry name" value="THIAMINE BIOSYNTHETIC BIFUNCTIONAL ENZYME"/>
    <property type="match status" value="1"/>
</dbReference>
<feature type="domain" description="Thiamine phosphate synthase/TenI" evidence="14">
    <location>
        <begin position="35"/>
        <end position="218"/>
    </location>
</feature>
<evidence type="ECO:0000256" key="12">
    <source>
        <dbReference type="RuleBase" id="RU004253"/>
    </source>
</evidence>
<dbReference type="Proteomes" id="UP000188357">
    <property type="component" value="Unassembled WGS sequence"/>
</dbReference>
<feature type="binding site" evidence="10">
    <location>
        <position position="135"/>
    </location>
    <ligand>
        <name>4-amino-2-methyl-5-(diphosphooxymethyl)pyrimidine</name>
        <dbReference type="ChEBI" id="CHEBI:57841"/>
    </ligand>
</feature>
<dbReference type="EMBL" id="FUGE01000114">
    <property type="protein sequence ID" value="SJM70607.1"/>
    <property type="molecule type" value="Genomic_DNA"/>
</dbReference>
<dbReference type="GO" id="GO:0004789">
    <property type="term" value="F:thiamine-phosphate diphosphorylase activity"/>
    <property type="evidence" value="ECO:0007669"/>
    <property type="project" value="UniProtKB-UniRule"/>
</dbReference>
<evidence type="ECO:0000256" key="10">
    <source>
        <dbReference type="HAMAP-Rule" id="MF_00097"/>
    </source>
</evidence>
<organism evidence="15 16">
    <name type="scientific">Psychrobacter piechaudii</name>
    <dbReference type="NCBI Taxonomy" id="1945521"/>
    <lineage>
        <taxon>Bacteria</taxon>
        <taxon>Pseudomonadati</taxon>
        <taxon>Pseudomonadota</taxon>
        <taxon>Gammaproteobacteria</taxon>
        <taxon>Moraxellales</taxon>
        <taxon>Moraxellaceae</taxon>
        <taxon>Psychrobacter</taxon>
    </lineage>
</organism>
<dbReference type="InterPro" id="IPR034291">
    <property type="entry name" value="TMP_synthase"/>
</dbReference>
<proteinExistence type="inferred from homology"/>
<comment type="cofactor">
    <cofactor evidence="10">
        <name>Mg(2+)</name>
        <dbReference type="ChEBI" id="CHEBI:18420"/>
    </cofactor>
    <text evidence="10">Binds 1 Mg(2+) ion per subunit.</text>
</comment>
<evidence type="ECO:0000259" key="14">
    <source>
        <dbReference type="Pfam" id="PF02581"/>
    </source>
</evidence>
<gene>
    <name evidence="10 15" type="primary">thiE</name>
    <name evidence="15" type="ORF">A1232T_01020</name>
</gene>
<dbReference type="OrthoDB" id="9789949at2"/>
<comment type="catalytic activity">
    <reaction evidence="7 10 11">
        <text>4-methyl-5-(2-phosphooxyethyl)-thiazole + 4-amino-2-methyl-5-(diphosphooxymethyl)pyrimidine + H(+) = thiamine phosphate + diphosphate</text>
        <dbReference type="Rhea" id="RHEA:22328"/>
        <dbReference type="ChEBI" id="CHEBI:15378"/>
        <dbReference type="ChEBI" id="CHEBI:33019"/>
        <dbReference type="ChEBI" id="CHEBI:37575"/>
        <dbReference type="ChEBI" id="CHEBI:57841"/>
        <dbReference type="ChEBI" id="CHEBI:58296"/>
        <dbReference type="EC" id="2.5.1.3"/>
    </reaction>
</comment>
<evidence type="ECO:0000313" key="15">
    <source>
        <dbReference type="EMBL" id="SJM70607.1"/>
    </source>
</evidence>
<evidence type="ECO:0000256" key="2">
    <source>
        <dbReference type="ARBA" id="ARBA00005165"/>
    </source>
</evidence>
<feature type="binding site" evidence="10">
    <location>
        <begin position="215"/>
        <end position="216"/>
    </location>
    <ligand>
        <name>2-[(2R,5Z)-2-carboxy-4-methylthiazol-5(2H)-ylidene]ethyl phosphate</name>
        <dbReference type="ChEBI" id="CHEBI:62899"/>
    </ligand>
</feature>
<feature type="binding site" evidence="10">
    <location>
        <position position="195"/>
    </location>
    <ligand>
        <name>2-[(2R,5Z)-2-carboxy-4-methylthiazol-5(2H)-ylidene]ethyl phosphate</name>
        <dbReference type="ChEBI" id="CHEBI:62899"/>
    </ligand>
</feature>
<keyword evidence="6 10" id="KW-0784">Thiamine biosynthesis</keyword>
<keyword evidence="4 10" id="KW-0479">Metal-binding</keyword>
<dbReference type="EC" id="2.5.1.3" evidence="10"/>
<comment type="pathway">
    <text evidence="2 10 12">Cofactor biosynthesis; thiamine diphosphate biosynthesis; thiamine phosphate from 4-amino-2-methyl-5-diphosphomethylpyrimidine and 4-methyl-5-(2-phosphoethyl)-thiazole: step 1/1.</text>
</comment>
<evidence type="ECO:0000256" key="9">
    <source>
        <dbReference type="ARBA" id="ARBA00047883"/>
    </source>
</evidence>
<feature type="binding site" evidence="10">
    <location>
        <position position="116"/>
    </location>
    <ligand>
        <name>Mg(2+)</name>
        <dbReference type="ChEBI" id="CHEBI:18420"/>
    </ligand>
</feature>
<dbReference type="RefSeq" id="WP_077450816.1">
    <property type="nucleotide sequence ID" value="NZ_FUGE01000114.1"/>
</dbReference>
<dbReference type="CDD" id="cd00564">
    <property type="entry name" value="TMP_TenI"/>
    <property type="match status" value="1"/>
</dbReference>
<dbReference type="STRING" id="1945521.A1232T_01020"/>
<dbReference type="InterPro" id="IPR022998">
    <property type="entry name" value="ThiamineP_synth_TenI"/>
</dbReference>
<keyword evidence="16" id="KW-1185">Reference proteome</keyword>
<feature type="region of interest" description="Disordered" evidence="13">
    <location>
        <begin position="1"/>
        <end position="23"/>
    </location>
</feature>
<dbReference type="UniPathway" id="UPA00060">
    <property type="reaction ID" value="UER00141"/>
</dbReference>
<evidence type="ECO:0000256" key="1">
    <source>
        <dbReference type="ARBA" id="ARBA00003814"/>
    </source>
</evidence>
<feature type="binding site" evidence="10">
    <location>
        <position position="97"/>
    </location>
    <ligand>
        <name>Mg(2+)</name>
        <dbReference type="ChEBI" id="CHEBI:18420"/>
    </ligand>
</feature>
<protein>
    <recommendedName>
        <fullName evidence="10">Thiamine-phosphate synthase</fullName>
        <shortName evidence="10">TP synthase</shortName>
        <shortName evidence="10">TPS</shortName>
        <ecNumber evidence="10">2.5.1.3</ecNumber>
    </recommendedName>
    <alternativeName>
        <fullName evidence="10">Thiamine-phosphate pyrophosphorylase</fullName>
        <shortName evidence="10">TMP pyrophosphorylase</shortName>
        <shortName evidence="10">TMP-PPase</shortName>
    </alternativeName>
</protein>
<sequence length="239" mass="25623">MTSAANASNTIDTQHQTSSAHSNAVIDKSGSALKLYLVTDRVMCQKLGLIETVCEAIDGGVTFVQLRDKQADDEQLYQMACELKEAIAGRVPLVINDKVHIAKKANLDGAHIGQGDLSVTEARQILGPDAWLGLSINTLSQLQHAHDHHLNQLDYFGLGPVFATDTKPNHARPLSISGLDNLAQASLLPTVAIGGIHLNNARKVYQTHCDGIAVVSAICASDQPKLAAQNLLQQHFLAQ</sequence>
<evidence type="ECO:0000256" key="13">
    <source>
        <dbReference type="SAM" id="MobiDB-lite"/>
    </source>
</evidence>
<feature type="binding site" evidence="10">
    <location>
        <begin position="164"/>
        <end position="166"/>
    </location>
    <ligand>
        <name>2-[(2R,5Z)-2-carboxy-4-methylthiazol-5(2H)-ylidene]ethyl phosphate</name>
        <dbReference type="ChEBI" id="CHEBI:62899"/>
    </ligand>
</feature>
<comment type="catalytic activity">
    <reaction evidence="9 10 11">
        <text>2-[(2R,5Z)-2-carboxy-4-methylthiazol-5(2H)-ylidene]ethyl phosphate + 4-amino-2-methyl-5-(diphosphooxymethyl)pyrimidine + 2 H(+) = thiamine phosphate + CO2 + diphosphate</text>
        <dbReference type="Rhea" id="RHEA:47844"/>
        <dbReference type="ChEBI" id="CHEBI:15378"/>
        <dbReference type="ChEBI" id="CHEBI:16526"/>
        <dbReference type="ChEBI" id="CHEBI:33019"/>
        <dbReference type="ChEBI" id="CHEBI:37575"/>
        <dbReference type="ChEBI" id="CHEBI:57841"/>
        <dbReference type="ChEBI" id="CHEBI:62899"/>
        <dbReference type="EC" id="2.5.1.3"/>
    </reaction>
</comment>
<keyword evidence="3 10" id="KW-0808">Transferase</keyword>
<evidence type="ECO:0000256" key="7">
    <source>
        <dbReference type="ARBA" id="ARBA00047334"/>
    </source>
</evidence>
<evidence type="ECO:0000256" key="6">
    <source>
        <dbReference type="ARBA" id="ARBA00022977"/>
    </source>
</evidence>
<evidence type="ECO:0000256" key="3">
    <source>
        <dbReference type="ARBA" id="ARBA00022679"/>
    </source>
</evidence>
<keyword evidence="5 10" id="KW-0460">Magnesium</keyword>
<dbReference type="SUPFAM" id="SSF51391">
    <property type="entry name" value="Thiamin phosphate synthase"/>
    <property type="match status" value="1"/>
</dbReference>
<dbReference type="Pfam" id="PF02581">
    <property type="entry name" value="TMP-TENI"/>
    <property type="match status" value="1"/>
</dbReference>
<feature type="binding site" evidence="10">
    <location>
        <position position="96"/>
    </location>
    <ligand>
        <name>4-amino-2-methyl-5-(diphosphooxymethyl)pyrimidine</name>
        <dbReference type="ChEBI" id="CHEBI:57841"/>
    </ligand>
</feature>
<accession>A0A1R4GR10</accession>
<dbReference type="AlphaFoldDB" id="A0A1R4GR10"/>
<feature type="binding site" evidence="10">
    <location>
        <begin position="65"/>
        <end position="69"/>
    </location>
    <ligand>
        <name>4-amino-2-methyl-5-(diphosphooxymethyl)pyrimidine</name>
        <dbReference type="ChEBI" id="CHEBI:57841"/>
    </ligand>
</feature>
<reference evidence="15 16" key="1">
    <citation type="submission" date="2017-02" db="EMBL/GenBank/DDBJ databases">
        <authorList>
            <person name="Peterson S.W."/>
        </authorList>
    </citation>
    <scope>NUCLEOTIDE SEQUENCE [LARGE SCALE GENOMIC DNA]</scope>
    <source>
        <strain evidence="15">Psychrobacter_piechaudii</strain>
    </source>
</reference>
<evidence type="ECO:0000256" key="11">
    <source>
        <dbReference type="RuleBase" id="RU003826"/>
    </source>
</evidence>
<evidence type="ECO:0000256" key="8">
    <source>
        <dbReference type="ARBA" id="ARBA00047851"/>
    </source>
</evidence>
<dbReference type="InterPro" id="IPR036206">
    <property type="entry name" value="ThiamineP_synth_sf"/>
</dbReference>
<dbReference type="GO" id="GO:0000287">
    <property type="term" value="F:magnesium ion binding"/>
    <property type="evidence" value="ECO:0007669"/>
    <property type="project" value="UniProtKB-UniRule"/>
</dbReference>
<evidence type="ECO:0000313" key="16">
    <source>
        <dbReference type="Proteomes" id="UP000188357"/>
    </source>
</evidence>
<comment type="similarity">
    <text evidence="10 11">Belongs to the thiamine-phosphate synthase family.</text>
</comment>
<comment type="function">
    <text evidence="1 10">Condenses 4-methyl-5-(beta-hydroxyethyl)thiazole monophosphate (THZ-P) and 2-methyl-4-amino-5-hydroxymethyl pyrimidine pyrophosphate (HMP-PP) to form thiamine monophosphate (TMP).</text>
</comment>
<dbReference type="FunFam" id="3.20.20.70:FF:000096">
    <property type="entry name" value="Thiamine-phosphate synthase"/>
    <property type="match status" value="1"/>
</dbReference>
<dbReference type="PANTHER" id="PTHR20857">
    <property type="entry name" value="THIAMINE-PHOSPHATE PYROPHOSPHORYLASE"/>
    <property type="match status" value="1"/>
</dbReference>
<name>A0A1R4GR10_9GAMM</name>
<evidence type="ECO:0000256" key="4">
    <source>
        <dbReference type="ARBA" id="ARBA00022723"/>
    </source>
</evidence>
<dbReference type="NCBIfam" id="TIGR00693">
    <property type="entry name" value="thiE"/>
    <property type="match status" value="1"/>
</dbReference>
<dbReference type="GO" id="GO:0009228">
    <property type="term" value="P:thiamine biosynthetic process"/>
    <property type="evidence" value="ECO:0007669"/>
    <property type="project" value="UniProtKB-KW"/>
</dbReference>
<evidence type="ECO:0000256" key="5">
    <source>
        <dbReference type="ARBA" id="ARBA00022842"/>
    </source>
</evidence>
<dbReference type="InterPro" id="IPR013785">
    <property type="entry name" value="Aldolase_TIM"/>
</dbReference>
<dbReference type="GO" id="GO:0009229">
    <property type="term" value="P:thiamine diphosphate biosynthetic process"/>
    <property type="evidence" value="ECO:0007669"/>
    <property type="project" value="UniProtKB-UniRule"/>
</dbReference>
<comment type="catalytic activity">
    <reaction evidence="8 10 11">
        <text>2-(2-carboxy-4-methylthiazol-5-yl)ethyl phosphate + 4-amino-2-methyl-5-(diphosphooxymethyl)pyrimidine + 2 H(+) = thiamine phosphate + CO2 + diphosphate</text>
        <dbReference type="Rhea" id="RHEA:47848"/>
        <dbReference type="ChEBI" id="CHEBI:15378"/>
        <dbReference type="ChEBI" id="CHEBI:16526"/>
        <dbReference type="ChEBI" id="CHEBI:33019"/>
        <dbReference type="ChEBI" id="CHEBI:37575"/>
        <dbReference type="ChEBI" id="CHEBI:57841"/>
        <dbReference type="ChEBI" id="CHEBI:62890"/>
        <dbReference type="EC" id="2.5.1.3"/>
    </reaction>
</comment>
<dbReference type="Gene3D" id="3.20.20.70">
    <property type="entry name" value="Aldolase class I"/>
    <property type="match status" value="1"/>
</dbReference>